<dbReference type="Proteomes" id="UP000663864">
    <property type="component" value="Unassembled WGS sequence"/>
</dbReference>
<dbReference type="InterPro" id="IPR003591">
    <property type="entry name" value="Leu-rich_rpt_typical-subtyp"/>
</dbReference>
<dbReference type="InterPro" id="IPR001611">
    <property type="entry name" value="Leu-rich_rpt"/>
</dbReference>
<feature type="transmembrane region" description="Helical" evidence="3">
    <location>
        <begin position="555"/>
        <end position="578"/>
    </location>
</feature>
<organism evidence="5 6">
    <name type="scientific">Rotaria sordida</name>
    <dbReference type="NCBI Taxonomy" id="392033"/>
    <lineage>
        <taxon>Eukaryota</taxon>
        <taxon>Metazoa</taxon>
        <taxon>Spiralia</taxon>
        <taxon>Gnathifera</taxon>
        <taxon>Rotifera</taxon>
        <taxon>Eurotatoria</taxon>
        <taxon>Bdelloidea</taxon>
        <taxon>Philodinida</taxon>
        <taxon>Philodinidae</taxon>
        <taxon>Rotaria</taxon>
    </lineage>
</organism>
<dbReference type="PANTHER" id="PTHR45712">
    <property type="entry name" value="AGAP008170-PA"/>
    <property type="match status" value="1"/>
</dbReference>
<evidence type="ECO:0000313" key="5">
    <source>
        <dbReference type="EMBL" id="CAF1071353.1"/>
    </source>
</evidence>
<gene>
    <name evidence="5" type="ORF">ZHD862_LOCUS16089</name>
</gene>
<keyword evidence="1" id="KW-0433">Leucine-rich repeat</keyword>
<protein>
    <submittedName>
        <fullName evidence="5">Uncharacterized protein</fullName>
    </submittedName>
</protein>
<keyword evidence="3" id="KW-0472">Membrane</keyword>
<comment type="caution">
    <text evidence="5">The sequence shown here is derived from an EMBL/GenBank/DDBJ whole genome shotgun (WGS) entry which is preliminary data.</text>
</comment>
<feature type="signal peptide" evidence="4">
    <location>
        <begin position="1"/>
        <end position="16"/>
    </location>
</feature>
<dbReference type="PANTHER" id="PTHR45712:SF22">
    <property type="entry name" value="INSULIN-LIKE GROWTH FACTOR-BINDING PROTEIN COMPLEX ACID LABILE SUBUNIT"/>
    <property type="match status" value="1"/>
</dbReference>
<evidence type="ECO:0000256" key="4">
    <source>
        <dbReference type="SAM" id="SignalP"/>
    </source>
</evidence>
<dbReference type="PROSITE" id="PS51450">
    <property type="entry name" value="LRR"/>
    <property type="match status" value="2"/>
</dbReference>
<proteinExistence type="predicted"/>
<dbReference type="SUPFAM" id="SSF52058">
    <property type="entry name" value="L domain-like"/>
    <property type="match status" value="2"/>
</dbReference>
<reference evidence="5" key="1">
    <citation type="submission" date="2021-02" db="EMBL/GenBank/DDBJ databases">
        <authorList>
            <person name="Nowell W R."/>
        </authorList>
    </citation>
    <scope>NUCLEOTIDE SEQUENCE</scope>
</reference>
<dbReference type="EMBL" id="CAJNOT010000748">
    <property type="protein sequence ID" value="CAF1071353.1"/>
    <property type="molecule type" value="Genomic_DNA"/>
</dbReference>
<evidence type="ECO:0000256" key="3">
    <source>
        <dbReference type="SAM" id="Phobius"/>
    </source>
</evidence>
<keyword evidence="3" id="KW-0812">Transmembrane</keyword>
<name>A0A814LWT0_9BILA</name>
<sequence>MMFILFIFFLIHKSQSLEWNCTETKHYLFSNDQIYEQCTITIEYILLEQQQQQQQYKQICITHSLSIKTLPPISFLSNYTMHTFKINSCQLLTLNQLPFLLPSSVENLDLSYNLLSTFTLSFPLPSYLKYLRLDHNPNLIDINFGYNHIQQRLIGLSLRHNKNIKLTSLPVYLKQLDLTNCNLLQSSILSLLKTLTKLTHLSLANNQLTQLPIIDKRIQLEYLNLSNNNLTFIENEWLHKSLKILDLKYNQLESLKFFNQILKINQTLKQNNHNQTIINNILQLSLHGNPLICNCWLGSILYSSSINITDISLIQCNSHSIMNISQDNFLCPYSQYCASDCSCCDFEACDCHSVCPSECLCLHDSLWSNHIVQCQQKNLFDIHIHLPETITELNYEENNIEQLQSFIFIGKNLLIKLNLARNNIKNLTNDIFCGASNLYEINLSYNKNLIIKFSYINELFSCLKYLKYIILSKEQIYNDEEINTEWIMELNNDLIRLIRIKQQLSLSTYNLSTISISKNIYPLLQTEIQTTTTIFSIYHQQSLISSNFIQHNQTLIIIVFFLLLFILLFLLFLVLLAICRRKLRHHLKIELQRQRSQHYYHHKNLHQSSIQISNNNNNNNNNNGTIGGGVNESLYEQLPSLSSDSEQPFLYNEKKLTNTNAPALPPYPPTFRRYHCCHSINSHEYQYSRNTSTTTAAFCSSLNLQQQQHSCPTVLVLRNPSLYTNHHDYSCELQQCLVSNQQEKNFIFGCNNETNFIPTILCQCNDHIQNIDTCTYPNVHK</sequence>
<accession>A0A814LWT0</accession>
<dbReference type="SMART" id="SM00369">
    <property type="entry name" value="LRR_TYP"/>
    <property type="match status" value="3"/>
</dbReference>
<keyword evidence="3" id="KW-1133">Transmembrane helix</keyword>
<evidence type="ECO:0000256" key="1">
    <source>
        <dbReference type="ARBA" id="ARBA00022614"/>
    </source>
</evidence>
<evidence type="ECO:0000256" key="2">
    <source>
        <dbReference type="ARBA" id="ARBA00022737"/>
    </source>
</evidence>
<dbReference type="Gene3D" id="3.80.10.10">
    <property type="entry name" value="Ribonuclease Inhibitor"/>
    <property type="match status" value="2"/>
</dbReference>
<feature type="chain" id="PRO_5032307821" evidence="4">
    <location>
        <begin position="17"/>
        <end position="781"/>
    </location>
</feature>
<dbReference type="InterPro" id="IPR050333">
    <property type="entry name" value="SLRP"/>
</dbReference>
<keyword evidence="2" id="KW-0677">Repeat</keyword>
<dbReference type="InterPro" id="IPR032675">
    <property type="entry name" value="LRR_dom_sf"/>
</dbReference>
<evidence type="ECO:0000313" key="6">
    <source>
        <dbReference type="Proteomes" id="UP000663864"/>
    </source>
</evidence>
<dbReference type="AlphaFoldDB" id="A0A814LWT0"/>
<keyword evidence="4" id="KW-0732">Signal</keyword>